<keyword evidence="2" id="KW-1185">Reference proteome</keyword>
<reference evidence="1" key="2">
    <citation type="journal article" date="2022" name="New Phytol.">
        <title>Evolutionary transition to the ectomycorrhizal habit in the genomes of a hyperdiverse lineage of mushroom-forming fungi.</title>
        <authorList>
            <person name="Looney B."/>
            <person name="Miyauchi S."/>
            <person name="Morin E."/>
            <person name="Drula E."/>
            <person name="Courty P.E."/>
            <person name="Kohler A."/>
            <person name="Kuo A."/>
            <person name="LaButti K."/>
            <person name="Pangilinan J."/>
            <person name="Lipzen A."/>
            <person name="Riley R."/>
            <person name="Andreopoulos W."/>
            <person name="He G."/>
            <person name="Johnson J."/>
            <person name="Nolan M."/>
            <person name="Tritt A."/>
            <person name="Barry K.W."/>
            <person name="Grigoriev I.V."/>
            <person name="Nagy L.G."/>
            <person name="Hibbett D."/>
            <person name="Henrissat B."/>
            <person name="Matheny P.B."/>
            <person name="Labbe J."/>
            <person name="Martin F.M."/>
        </authorList>
    </citation>
    <scope>NUCLEOTIDE SEQUENCE</scope>
    <source>
        <strain evidence="1">HHB10654</strain>
    </source>
</reference>
<protein>
    <submittedName>
        <fullName evidence="1">Uncharacterized protein</fullName>
    </submittedName>
</protein>
<sequence>MFFGRNIVASEGEEWKRFRKIAAPAFSEKNNSLVWDETVRIMNDMFDNVWKGAPEINTDHAVEITLPIALFVIGVAGFGRRISWIDELAVPAGHQLTFKDALHVVSSEVVTKILVPDWAADLTSRTRKVRLAYEELDVCPRFFLRPLRNEPNLLIHLAIHD</sequence>
<organism evidence="1 2">
    <name type="scientific">Artomyces pyxidatus</name>
    <dbReference type="NCBI Taxonomy" id="48021"/>
    <lineage>
        <taxon>Eukaryota</taxon>
        <taxon>Fungi</taxon>
        <taxon>Dikarya</taxon>
        <taxon>Basidiomycota</taxon>
        <taxon>Agaricomycotina</taxon>
        <taxon>Agaricomycetes</taxon>
        <taxon>Russulales</taxon>
        <taxon>Auriscalpiaceae</taxon>
        <taxon>Artomyces</taxon>
    </lineage>
</organism>
<proteinExistence type="predicted"/>
<comment type="caution">
    <text evidence="1">The sequence shown here is derived from an EMBL/GenBank/DDBJ whole genome shotgun (WGS) entry which is preliminary data.</text>
</comment>
<dbReference type="EMBL" id="MU277199">
    <property type="protein sequence ID" value="KAI0064390.1"/>
    <property type="molecule type" value="Genomic_DNA"/>
</dbReference>
<dbReference type="Proteomes" id="UP000814140">
    <property type="component" value="Unassembled WGS sequence"/>
</dbReference>
<gene>
    <name evidence="1" type="ORF">BV25DRAFT_316258</name>
</gene>
<name>A0ACB8T7Z8_9AGAM</name>
<reference evidence="1" key="1">
    <citation type="submission" date="2021-03" db="EMBL/GenBank/DDBJ databases">
        <authorList>
            <consortium name="DOE Joint Genome Institute"/>
            <person name="Ahrendt S."/>
            <person name="Looney B.P."/>
            <person name="Miyauchi S."/>
            <person name="Morin E."/>
            <person name="Drula E."/>
            <person name="Courty P.E."/>
            <person name="Chicoki N."/>
            <person name="Fauchery L."/>
            <person name="Kohler A."/>
            <person name="Kuo A."/>
            <person name="Labutti K."/>
            <person name="Pangilinan J."/>
            <person name="Lipzen A."/>
            <person name="Riley R."/>
            <person name="Andreopoulos W."/>
            <person name="He G."/>
            <person name="Johnson J."/>
            <person name="Barry K.W."/>
            <person name="Grigoriev I.V."/>
            <person name="Nagy L."/>
            <person name="Hibbett D."/>
            <person name="Henrissat B."/>
            <person name="Matheny P.B."/>
            <person name="Labbe J."/>
            <person name="Martin F."/>
        </authorList>
    </citation>
    <scope>NUCLEOTIDE SEQUENCE</scope>
    <source>
        <strain evidence="1">HHB10654</strain>
    </source>
</reference>
<evidence type="ECO:0000313" key="1">
    <source>
        <dbReference type="EMBL" id="KAI0064390.1"/>
    </source>
</evidence>
<accession>A0ACB8T7Z8</accession>
<evidence type="ECO:0000313" key="2">
    <source>
        <dbReference type="Proteomes" id="UP000814140"/>
    </source>
</evidence>